<accession>A0AAN7ZJD0</accession>
<dbReference type="Pfam" id="PF15376">
    <property type="entry name" value="DUF4603"/>
    <property type="match status" value="1"/>
</dbReference>
<organism evidence="2 3">
    <name type="scientific">Pyrocoelia pectoralis</name>
    <dbReference type="NCBI Taxonomy" id="417401"/>
    <lineage>
        <taxon>Eukaryota</taxon>
        <taxon>Metazoa</taxon>
        <taxon>Ecdysozoa</taxon>
        <taxon>Arthropoda</taxon>
        <taxon>Hexapoda</taxon>
        <taxon>Insecta</taxon>
        <taxon>Pterygota</taxon>
        <taxon>Neoptera</taxon>
        <taxon>Endopterygota</taxon>
        <taxon>Coleoptera</taxon>
        <taxon>Polyphaga</taxon>
        <taxon>Elateriformia</taxon>
        <taxon>Elateroidea</taxon>
        <taxon>Lampyridae</taxon>
        <taxon>Lampyrinae</taxon>
        <taxon>Pyrocoelia</taxon>
    </lineage>
</organism>
<feature type="region of interest" description="Disordered" evidence="1">
    <location>
        <begin position="441"/>
        <end position="461"/>
    </location>
</feature>
<protein>
    <submittedName>
        <fullName evidence="2">Uncharacterized protein</fullName>
    </submittedName>
</protein>
<sequence>MKYPQLVSMPSEISNWLEEQLEARGIDAVVYTRYVISLLNRDSLDIVYPDHDLNFAHLNQSYGIESLVDELCEKLKEVKSDSSINPDVTFSNQSSDFQNISPQDLAKKYYAAFPPLSHHHTSEAPSNLVTLIPKCFTSPKKKGARRHNRSSSFDDKLHYKLENDSMKLRNSAKQRLSYFSRSRNDLGYSRNMAKSVERSESMTDWDLFLFKNNTKNKLGNKSDKYGNIVEEKATSLLNNNTPKKETKLEENRNLWHDEDSMNICDDLPVDILELLESPSPIEMINLANMSDVSNKNFIQCGTNITSSIWTFDADTTMFDNTYNSVLDKDRSETMLGMKFKSLTVGNKNIESIWSNSDIAENETNMFVEQCKKSSLIDTANVSSYHTDFSSHNLWDTVSGMEKFEKWSEAEYFDNEHYLQNVSRSLMKLNHSREESSFMEVVPKSGNLDNPNYKRSDSGSQYLESDYGSPKKLLEYKSPVDRSAKSALVLKFFVHQNDKACQTDNLDCSDMDTENLQEVPYKKRVVSEQEEFFFPGDEEILDNEQILKSKQPSNDTLKMNFSFFNNIANESQEMKSQNIIAEMWNTEPKCDKCDSGKSLWNSNWMKADLVESTWKTDKETLENIWNGGEVCSHCLGLNGRRPPLSMQQSQLREDISQDGEQLLSDLSSLQKSYMEQLPTAEISYDISELIAGTKERKRRHSPVIEAAKNAVPVHRGSWSLTSHIKQDRFMQMTSIPVLHSVTL</sequence>
<dbReference type="PANTHER" id="PTHR17611:SF3">
    <property type="entry name" value="DNA SEGMENT, CHR 5, ERATO DOI 579, EXPRESSED"/>
    <property type="match status" value="1"/>
</dbReference>
<keyword evidence="3" id="KW-1185">Reference proteome</keyword>
<dbReference type="InterPro" id="IPR027871">
    <property type="entry name" value="DUF4603"/>
</dbReference>
<evidence type="ECO:0000256" key="1">
    <source>
        <dbReference type="SAM" id="MobiDB-lite"/>
    </source>
</evidence>
<comment type="caution">
    <text evidence="2">The sequence shown here is derived from an EMBL/GenBank/DDBJ whole genome shotgun (WGS) entry which is preliminary data.</text>
</comment>
<name>A0AAN7ZJD0_9COLE</name>
<evidence type="ECO:0000313" key="3">
    <source>
        <dbReference type="Proteomes" id="UP001329430"/>
    </source>
</evidence>
<proteinExistence type="predicted"/>
<dbReference type="EMBL" id="JAVRBK010000001">
    <property type="protein sequence ID" value="KAK5649490.1"/>
    <property type="molecule type" value="Genomic_DNA"/>
</dbReference>
<dbReference type="AlphaFoldDB" id="A0AAN7ZJD0"/>
<evidence type="ECO:0000313" key="2">
    <source>
        <dbReference type="EMBL" id="KAK5649490.1"/>
    </source>
</evidence>
<gene>
    <name evidence="2" type="ORF">RI129_000519</name>
</gene>
<dbReference type="Proteomes" id="UP001329430">
    <property type="component" value="Chromosome 1"/>
</dbReference>
<dbReference type="PANTHER" id="PTHR17611">
    <property type="entry name" value="DNA SEGMENT, CHR 5, ERATO DOI 579, EXPRESSED"/>
    <property type="match status" value="1"/>
</dbReference>
<reference evidence="2 3" key="1">
    <citation type="journal article" date="2024" name="Insects">
        <title>An Improved Chromosome-Level Genome Assembly of the Firefly Pyrocoelia pectoralis.</title>
        <authorList>
            <person name="Fu X."/>
            <person name="Meyer-Rochow V.B."/>
            <person name="Ballantyne L."/>
            <person name="Zhu X."/>
        </authorList>
    </citation>
    <scope>NUCLEOTIDE SEQUENCE [LARGE SCALE GENOMIC DNA]</scope>
    <source>
        <strain evidence="2">XCY_ONT2</strain>
    </source>
</reference>